<dbReference type="PROSITE" id="PS51257">
    <property type="entry name" value="PROKAR_LIPOPROTEIN"/>
    <property type="match status" value="1"/>
</dbReference>
<gene>
    <name evidence="2" type="ORF">ACRYA_a0056</name>
</gene>
<dbReference type="RefSeq" id="WP_105918337.1">
    <property type="nucleotide sequence ID" value="NZ_CP021073.1"/>
</dbReference>
<organism evidence="2 3">
    <name type="scientific">Aliarcobacter cryaerophilus ATCC 43158</name>
    <dbReference type="NCBI Taxonomy" id="1032070"/>
    <lineage>
        <taxon>Bacteria</taxon>
        <taxon>Pseudomonadati</taxon>
        <taxon>Campylobacterota</taxon>
        <taxon>Epsilonproteobacteria</taxon>
        <taxon>Campylobacterales</taxon>
        <taxon>Arcobacteraceae</taxon>
        <taxon>Aliarcobacter</taxon>
    </lineage>
</organism>
<accession>A0AAD0TVE8</accession>
<dbReference type="EMBL" id="CP032824">
    <property type="protein sequence ID" value="AYJ81181.1"/>
    <property type="molecule type" value="Genomic_DNA"/>
</dbReference>
<protein>
    <submittedName>
        <fullName evidence="2">Membrane protein</fullName>
    </submittedName>
</protein>
<keyword evidence="2" id="KW-0614">Plasmid</keyword>
<feature type="chain" id="PRO_5042257462" evidence="1">
    <location>
        <begin position="25"/>
        <end position="372"/>
    </location>
</feature>
<reference evidence="2 3" key="1">
    <citation type="submission" date="2018-10" db="EMBL/GenBank/DDBJ databases">
        <title>Complete genome sequences of Arcobacter cryaerophilus strains ATCC 43158 and ATCC 49615.</title>
        <authorList>
            <person name="Miller W.G."/>
            <person name="Yee E."/>
            <person name="Bono J.L."/>
        </authorList>
    </citation>
    <scope>NUCLEOTIDE SEQUENCE [LARGE SCALE GENOMIC DNA]</scope>
    <source>
        <strain evidence="2 3">ATCC 43158</strain>
        <plasmid evidence="3">pacry43158</plasmid>
    </source>
</reference>
<keyword evidence="1" id="KW-0732">Signal</keyword>
<geneLocation type="plasmid" evidence="3">
    <name>pacry43158</name>
</geneLocation>
<evidence type="ECO:0000313" key="2">
    <source>
        <dbReference type="EMBL" id="AYJ81181.1"/>
    </source>
</evidence>
<dbReference type="GeneID" id="39475564"/>
<evidence type="ECO:0000256" key="1">
    <source>
        <dbReference type="SAM" id="SignalP"/>
    </source>
</evidence>
<dbReference type="AlphaFoldDB" id="A0AAD0TVE8"/>
<name>A0AAD0TVE8_9BACT</name>
<dbReference type="Proteomes" id="UP000273809">
    <property type="component" value="Plasmid pACRY43158"/>
</dbReference>
<sequence>MKSLIIKIAILTAIMFGLSGCAHKKVYNGDPSIYLKNNSKTKVYYKDFSEDLALKATKKLVEDLNGSAGIISLNLFTITNPNEVSSFRDAKYTVAKNDLGKKVEGGKFKLSSDGTKIIFEKQYNNLVSRLEEYQNIANYISFPIISGDIKDFASVVNKRDTYLTTKVHVDQENSDMQELIFFTRYSGLHNLVKNDIKKQIELGGWEMVDSPEKADKEIYFELSRDYDPVELRYLAALKKGIKFSSLESDTNKFKFYENQGYNGDHIVIGQSAMDLASASNGNVVSAVIGLTVAGVFSLLSDKPKKEENKPKKQEVSGSFVSLRVIDKVKKTDNVKIYDTFFDNVKADTKKDLLRKINETINIDPDSKEYNIN</sequence>
<proteinExistence type="predicted"/>
<evidence type="ECO:0000313" key="3">
    <source>
        <dbReference type="Proteomes" id="UP000273809"/>
    </source>
</evidence>
<feature type="signal peptide" evidence="1">
    <location>
        <begin position="1"/>
        <end position="24"/>
    </location>
</feature>
<dbReference type="KEGG" id="acre:ACRYA_a0056"/>